<keyword evidence="7" id="KW-1185">Reference proteome</keyword>
<feature type="transmembrane region" description="Helical" evidence="5">
    <location>
        <begin position="354"/>
        <end position="375"/>
    </location>
</feature>
<dbReference type="eggNOG" id="KOG2563">
    <property type="taxonomic scope" value="Eukaryota"/>
</dbReference>
<reference evidence="6 7" key="1">
    <citation type="journal article" date="2012" name="PLoS Pathog.">
        <title>Diverse lifestyles and strategies of plant pathogenesis encoded in the genomes of eighteen Dothideomycetes fungi.</title>
        <authorList>
            <person name="Ohm R.A."/>
            <person name="Feau N."/>
            <person name="Henrissat B."/>
            <person name="Schoch C.L."/>
            <person name="Horwitz B.A."/>
            <person name="Barry K.W."/>
            <person name="Condon B.J."/>
            <person name="Copeland A.C."/>
            <person name="Dhillon B."/>
            <person name="Glaser F."/>
            <person name="Hesse C.N."/>
            <person name="Kosti I."/>
            <person name="LaButti K."/>
            <person name="Lindquist E.A."/>
            <person name="Lucas S."/>
            <person name="Salamov A.A."/>
            <person name="Bradshaw R.E."/>
            <person name="Ciuffetti L."/>
            <person name="Hamelin R.C."/>
            <person name="Kema G.H.J."/>
            <person name="Lawrence C."/>
            <person name="Scott J.A."/>
            <person name="Spatafora J.W."/>
            <person name="Turgeon B.G."/>
            <person name="de Wit P.J.G.M."/>
            <person name="Zhong S."/>
            <person name="Goodwin S.B."/>
            <person name="Grigoriev I.V."/>
        </authorList>
    </citation>
    <scope>NUCLEOTIDE SEQUENCE [LARGE SCALE GENOMIC DNA]</scope>
    <source>
        <strain evidence="7">28A</strain>
    </source>
</reference>
<evidence type="ECO:0000256" key="1">
    <source>
        <dbReference type="ARBA" id="ARBA00004141"/>
    </source>
</evidence>
<keyword evidence="2 5" id="KW-0812">Transmembrane</keyword>
<dbReference type="PANTHER" id="PTHR10924:SF6">
    <property type="entry name" value="SOLUTE CARRIER FAMILY 49 MEMBER A3"/>
    <property type="match status" value="1"/>
</dbReference>
<evidence type="ECO:0000256" key="3">
    <source>
        <dbReference type="ARBA" id="ARBA00022989"/>
    </source>
</evidence>
<dbReference type="Proteomes" id="UP000016935">
    <property type="component" value="Unassembled WGS sequence"/>
</dbReference>
<dbReference type="Gene3D" id="1.20.1250.20">
    <property type="entry name" value="MFS general substrate transporter like domains"/>
    <property type="match status" value="2"/>
</dbReference>
<feature type="transmembrane region" description="Helical" evidence="5">
    <location>
        <begin position="82"/>
        <end position="100"/>
    </location>
</feature>
<feature type="transmembrane region" description="Helical" evidence="5">
    <location>
        <begin position="325"/>
        <end position="347"/>
    </location>
</feature>
<dbReference type="GeneID" id="19396214"/>
<feature type="transmembrane region" description="Helical" evidence="5">
    <location>
        <begin position="212"/>
        <end position="235"/>
    </location>
</feature>
<gene>
    <name evidence="6" type="ORF">SETTUDRAFT_133700</name>
</gene>
<keyword evidence="4 5" id="KW-0472">Membrane</keyword>
<dbReference type="AlphaFoldDB" id="R0KS74"/>
<evidence type="ECO:0000256" key="5">
    <source>
        <dbReference type="SAM" id="Phobius"/>
    </source>
</evidence>
<protein>
    <recommendedName>
        <fullName evidence="8">Major facilitator superfamily (MFS) profile domain-containing protein</fullName>
    </recommendedName>
</protein>
<feature type="transmembrane region" description="Helical" evidence="5">
    <location>
        <begin position="241"/>
        <end position="263"/>
    </location>
</feature>
<dbReference type="PANTHER" id="PTHR10924">
    <property type="entry name" value="MAJOR FACILITATOR SUPERFAMILY PROTEIN-RELATED"/>
    <property type="match status" value="1"/>
</dbReference>
<evidence type="ECO:0000256" key="2">
    <source>
        <dbReference type="ARBA" id="ARBA00022692"/>
    </source>
</evidence>
<dbReference type="Pfam" id="PF07690">
    <property type="entry name" value="MFS_1"/>
    <property type="match status" value="1"/>
</dbReference>
<sequence length="523" mass="56584">MEQLSPTQTYDTIVKDPADFEDYAAGGASHNKAGFERGEVINIDAEGENRWRPRWKKHFGIQRKRQSSSQEQPQYRVYKRRWIGLWQLVLLNIVISWDWLTFAAISTTSSLYFDVPESTINWLSTGFLLAFAVSCPLTVYLLHKGPKQSIIAASVLLLVGNWIRYAGTVASDNGVFELVMVGQILTGLAQPFVLAAPTRYSDMWFTEKGRMGATALASLANPLGGAIASIINPLIGTVPDTVLMVSIIASVACVPSLLVPAAPPTPPSASSTVSKMPIMQSVRLMMRNPSFYIVFLTFSAYVGIFNSFSTLLNQILYPYGYSEDEAGLCGAVLILAGLVVCAIVSPIIDRTHAYLLSIKLLSPIIAGSILAMVWAPQTRTIVAPYLLSGVLGAAAFSLLPVALEYMVEITFPASPEISSTICWAGGQVAGAVFIIIMDVLKDDRPVDLEEVRKLGRGNAHGVGDKPPGNMFWSLVFQAVVAMAILPLPLALGIKMLGLETREGRLKTDVGNSNTAVLTPEEAA</sequence>
<evidence type="ECO:0000313" key="6">
    <source>
        <dbReference type="EMBL" id="EOA91839.1"/>
    </source>
</evidence>
<feature type="transmembrane region" description="Helical" evidence="5">
    <location>
        <begin position="284"/>
        <end position="305"/>
    </location>
</feature>
<dbReference type="GO" id="GO:0016020">
    <property type="term" value="C:membrane"/>
    <property type="evidence" value="ECO:0007669"/>
    <property type="project" value="UniProtKB-SubCell"/>
</dbReference>
<feature type="transmembrane region" description="Helical" evidence="5">
    <location>
        <begin position="381"/>
        <end position="405"/>
    </location>
</feature>
<evidence type="ECO:0000256" key="4">
    <source>
        <dbReference type="ARBA" id="ARBA00023136"/>
    </source>
</evidence>
<name>R0KS74_EXST2</name>
<feature type="transmembrane region" description="Helical" evidence="5">
    <location>
        <begin position="120"/>
        <end position="142"/>
    </location>
</feature>
<dbReference type="HOGENOM" id="CLU_023132_2_1_1"/>
<evidence type="ECO:0000313" key="7">
    <source>
        <dbReference type="Proteomes" id="UP000016935"/>
    </source>
</evidence>
<dbReference type="SUPFAM" id="SSF103473">
    <property type="entry name" value="MFS general substrate transporter"/>
    <property type="match status" value="1"/>
</dbReference>
<dbReference type="InterPro" id="IPR049680">
    <property type="entry name" value="FLVCR1-2_SLC49-like"/>
</dbReference>
<keyword evidence="3 5" id="KW-1133">Transmembrane helix</keyword>
<accession>R0KS74</accession>
<dbReference type="InterPro" id="IPR036259">
    <property type="entry name" value="MFS_trans_sf"/>
</dbReference>
<organism evidence="6 7">
    <name type="scientific">Exserohilum turcicum (strain 28A)</name>
    <name type="common">Northern leaf blight fungus</name>
    <name type="synonym">Setosphaeria turcica</name>
    <dbReference type="NCBI Taxonomy" id="671987"/>
    <lineage>
        <taxon>Eukaryota</taxon>
        <taxon>Fungi</taxon>
        <taxon>Dikarya</taxon>
        <taxon>Ascomycota</taxon>
        <taxon>Pezizomycotina</taxon>
        <taxon>Dothideomycetes</taxon>
        <taxon>Pleosporomycetidae</taxon>
        <taxon>Pleosporales</taxon>
        <taxon>Pleosporineae</taxon>
        <taxon>Pleosporaceae</taxon>
        <taxon>Exserohilum</taxon>
    </lineage>
</organism>
<dbReference type="RefSeq" id="XP_008020883.1">
    <property type="nucleotide sequence ID" value="XM_008022692.1"/>
</dbReference>
<evidence type="ECO:0008006" key="8">
    <source>
        <dbReference type="Google" id="ProtNLM"/>
    </source>
</evidence>
<dbReference type="InterPro" id="IPR011701">
    <property type="entry name" value="MFS"/>
</dbReference>
<feature type="transmembrane region" description="Helical" evidence="5">
    <location>
        <begin position="470"/>
        <end position="491"/>
    </location>
</feature>
<proteinExistence type="predicted"/>
<comment type="subcellular location">
    <subcellularLocation>
        <location evidence="1">Membrane</location>
        <topology evidence="1">Multi-pass membrane protein</topology>
    </subcellularLocation>
</comment>
<dbReference type="EMBL" id="KB908481">
    <property type="protein sequence ID" value="EOA91839.1"/>
    <property type="molecule type" value="Genomic_DNA"/>
</dbReference>
<feature type="transmembrane region" description="Helical" evidence="5">
    <location>
        <begin position="149"/>
        <end position="166"/>
    </location>
</feature>
<reference evidence="6 7" key="2">
    <citation type="journal article" date="2013" name="PLoS Genet.">
        <title>Comparative genome structure, secondary metabolite, and effector coding capacity across Cochliobolus pathogens.</title>
        <authorList>
            <person name="Condon B.J."/>
            <person name="Leng Y."/>
            <person name="Wu D."/>
            <person name="Bushley K.E."/>
            <person name="Ohm R.A."/>
            <person name="Otillar R."/>
            <person name="Martin J."/>
            <person name="Schackwitz W."/>
            <person name="Grimwood J."/>
            <person name="MohdZainudin N."/>
            <person name="Xue C."/>
            <person name="Wang R."/>
            <person name="Manning V.A."/>
            <person name="Dhillon B."/>
            <person name="Tu Z.J."/>
            <person name="Steffenson B.J."/>
            <person name="Salamov A."/>
            <person name="Sun H."/>
            <person name="Lowry S."/>
            <person name="LaButti K."/>
            <person name="Han J."/>
            <person name="Copeland A."/>
            <person name="Lindquist E."/>
            <person name="Barry K."/>
            <person name="Schmutz J."/>
            <person name="Baker S.E."/>
            <person name="Ciuffetti L.M."/>
            <person name="Grigoriev I.V."/>
            <person name="Zhong S."/>
            <person name="Turgeon B.G."/>
        </authorList>
    </citation>
    <scope>NUCLEOTIDE SEQUENCE [LARGE SCALE GENOMIC DNA]</scope>
    <source>
        <strain evidence="7">28A</strain>
    </source>
</reference>
<dbReference type="OrthoDB" id="422206at2759"/>
<dbReference type="GO" id="GO:0022857">
    <property type="term" value="F:transmembrane transporter activity"/>
    <property type="evidence" value="ECO:0007669"/>
    <property type="project" value="InterPro"/>
</dbReference>
<dbReference type="STRING" id="671987.R0KS74"/>